<dbReference type="RefSeq" id="WP_103052120.1">
    <property type="nucleotide sequence ID" value="NZ_POWF01000004.1"/>
</dbReference>
<evidence type="ECO:0000256" key="2">
    <source>
        <dbReference type="ARBA" id="ARBA00022723"/>
    </source>
</evidence>
<evidence type="ECO:0000313" key="7">
    <source>
        <dbReference type="EMBL" id="PNQ73080.1"/>
    </source>
</evidence>
<dbReference type="InterPro" id="IPR013154">
    <property type="entry name" value="ADH-like_N"/>
</dbReference>
<dbReference type="InterPro" id="IPR013149">
    <property type="entry name" value="ADH-like_C"/>
</dbReference>
<dbReference type="EMBL" id="POWF01000004">
    <property type="protein sequence ID" value="PNQ73080.1"/>
    <property type="molecule type" value="Genomic_DNA"/>
</dbReference>
<dbReference type="SUPFAM" id="SSF51735">
    <property type="entry name" value="NAD(P)-binding Rossmann-fold domains"/>
    <property type="match status" value="1"/>
</dbReference>
<comment type="similarity">
    <text evidence="5">Belongs to the zinc-containing alcohol dehydrogenase family.</text>
</comment>
<comment type="cofactor">
    <cofactor evidence="1 5">
        <name>Zn(2+)</name>
        <dbReference type="ChEBI" id="CHEBI:29105"/>
    </cofactor>
</comment>
<dbReference type="Gene3D" id="3.40.50.720">
    <property type="entry name" value="NAD(P)-binding Rossmann-like Domain"/>
    <property type="match status" value="1"/>
</dbReference>
<evidence type="ECO:0000256" key="5">
    <source>
        <dbReference type="RuleBase" id="RU361277"/>
    </source>
</evidence>
<dbReference type="PANTHER" id="PTHR42683">
    <property type="entry name" value="ALDEHYDE REDUCTASE"/>
    <property type="match status" value="1"/>
</dbReference>
<reference evidence="7 8" key="1">
    <citation type="submission" date="2018-01" db="EMBL/GenBank/DDBJ databases">
        <title>The draft genome of Hanstruepera neustonica JCM19743.</title>
        <authorList>
            <person name="He R.-H."/>
            <person name="Du Z.-J."/>
        </authorList>
    </citation>
    <scope>NUCLEOTIDE SEQUENCE [LARGE SCALE GENOMIC DNA]</scope>
    <source>
        <strain evidence="7 8">JCM19743</strain>
    </source>
</reference>
<keyword evidence="8" id="KW-1185">Reference proteome</keyword>
<dbReference type="CDD" id="cd05283">
    <property type="entry name" value="CAD1"/>
    <property type="match status" value="1"/>
</dbReference>
<dbReference type="SMART" id="SM00829">
    <property type="entry name" value="PKS_ER"/>
    <property type="match status" value="1"/>
</dbReference>
<dbReference type="Gene3D" id="3.90.180.10">
    <property type="entry name" value="Medium-chain alcohol dehydrogenases, catalytic domain"/>
    <property type="match status" value="1"/>
</dbReference>
<evidence type="ECO:0000256" key="3">
    <source>
        <dbReference type="ARBA" id="ARBA00022833"/>
    </source>
</evidence>
<dbReference type="Pfam" id="PF00107">
    <property type="entry name" value="ADH_zinc_N"/>
    <property type="match status" value="1"/>
</dbReference>
<comment type="caution">
    <text evidence="7">The sequence shown here is derived from an EMBL/GenBank/DDBJ whole genome shotgun (WGS) entry which is preliminary data.</text>
</comment>
<dbReference type="InterPro" id="IPR036291">
    <property type="entry name" value="NAD(P)-bd_dom_sf"/>
</dbReference>
<proteinExistence type="inferred from homology"/>
<evidence type="ECO:0000259" key="6">
    <source>
        <dbReference type="SMART" id="SM00829"/>
    </source>
</evidence>
<sequence length="352" mass="38160">MNTKSVKAYGTESPEADLKQLHIDRRTVLPKDVEIDILYCGVCHSDLHFARNDWGMTEYPVVPGHEIVGRVTQVGGEVSKYKVGDLVAVGCLVDSCRTCSNCEADLEQYCTGGWVGTYGGYDKHLDTNTHGGYSETIVVDEEFVLRVPENLDKAGIAPVLCAGITTWSPLRYRNVGKDSKVAVVGLGGLGHMAIKLASALGAHVTLFSRSTNKIDDAKQLGANEVIISTDESAMEAAAGRFDVILDTVPYAHDFNPYIATLNTNGTLVVLGYLGPLEPPVVTVPMIMGRKSVAGSLIGGIAETQELLDFCGKHNIVSDIEVINMQDINNAYERMLKSDVKYRFVIDMKSLKG</sequence>
<dbReference type="AlphaFoldDB" id="A0A2K1DYJ1"/>
<dbReference type="FunFam" id="3.40.50.720:FF:000022">
    <property type="entry name" value="Cinnamyl alcohol dehydrogenase"/>
    <property type="match status" value="1"/>
</dbReference>
<keyword evidence="4" id="KW-0560">Oxidoreductase</keyword>
<evidence type="ECO:0000313" key="8">
    <source>
        <dbReference type="Proteomes" id="UP000236641"/>
    </source>
</evidence>
<dbReference type="InterPro" id="IPR011032">
    <property type="entry name" value="GroES-like_sf"/>
</dbReference>
<dbReference type="InterPro" id="IPR020843">
    <property type="entry name" value="ER"/>
</dbReference>
<gene>
    <name evidence="7" type="ORF">C1T31_08805</name>
</gene>
<dbReference type="Proteomes" id="UP000236641">
    <property type="component" value="Unassembled WGS sequence"/>
</dbReference>
<keyword evidence="2 5" id="KW-0479">Metal-binding</keyword>
<evidence type="ECO:0000256" key="4">
    <source>
        <dbReference type="ARBA" id="ARBA00023002"/>
    </source>
</evidence>
<feature type="domain" description="Enoyl reductase (ER)" evidence="6">
    <location>
        <begin position="16"/>
        <end position="345"/>
    </location>
</feature>
<evidence type="ECO:0000256" key="1">
    <source>
        <dbReference type="ARBA" id="ARBA00001947"/>
    </source>
</evidence>
<protein>
    <submittedName>
        <fullName evidence="7">Hydroxyacid dehydrogenase</fullName>
    </submittedName>
</protein>
<organism evidence="7 8">
    <name type="scientific">Hanstruepera neustonica</name>
    <dbReference type="NCBI Taxonomy" id="1445657"/>
    <lineage>
        <taxon>Bacteria</taxon>
        <taxon>Pseudomonadati</taxon>
        <taxon>Bacteroidota</taxon>
        <taxon>Flavobacteriia</taxon>
        <taxon>Flavobacteriales</taxon>
        <taxon>Flavobacteriaceae</taxon>
        <taxon>Hanstruepera</taxon>
    </lineage>
</organism>
<dbReference type="GO" id="GO:0008106">
    <property type="term" value="F:alcohol dehydrogenase (NADP+) activity"/>
    <property type="evidence" value="ECO:0007669"/>
    <property type="project" value="UniProtKB-ARBA"/>
</dbReference>
<dbReference type="PROSITE" id="PS00059">
    <property type="entry name" value="ADH_ZINC"/>
    <property type="match status" value="1"/>
</dbReference>
<name>A0A2K1DYJ1_9FLAO</name>
<dbReference type="Pfam" id="PF08240">
    <property type="entry name" value="ADH_N"/>
    <property type="match status" value="1"/>
</dbReference>
<dbReference type="GO" id="GO:0008270">
    <property type="term" value="F:zinc ion binding"/>
    <property type="evidence" value="ECO:0007669"/>
    <property type="project" value="InterPro"/>
</dbReference>
<dbReference type="OrthoDB" id="9806940at2"/>
<dbReference type="InterPro" id="IPR047109">
    <property type="entry name" value="CAD-like"/>
</dbReference>
<keyword evidence="3 5" id="KW-0862">Zinc</keyword>
<dbReference type="SUPFAM" id="SSF50129">
    <property type="entry name" value="GroES-like"/>
    <property type="match status" value="1"/>
</dbReference>
<dbReference type="InterPro" id="IPR002328">
    <property type="entry name" value="ADH_Zn_CS"/>
</dbReference>
<accession>A0A2K1DYJ1</accession>